<keyword evidence="3" id="KW-1185">Reference proteome</keyword>
<organism evidence="2 3">
    <name type="scientific">Linum tenue</name>
    <dbReference type="NCBI Taxonomy" id="586396"/>
    <lineage>
        <taxon>Eukaryota</taxon>
        <taxon>Viridiplantae</taxon>
        <taxon>Streptophyta</taxon>
        <taxon>Embryophyta</taxon>
        <taxon>Tracheophyta</taxon>
        <taxon>Spermatophyta</taxon>
        <taxon>Magnoliopsida</taxon>
        <taxon>eudicotyledons</taxon>
        <taxon>Gunneridae</taxon>
        <taxon>Pentapetalae</taxon>
        <taxon>rosids</taxon>
        <taxon>fabids</taxon>
        <taxon>Malpighiales</taxon>
        <taxon>Linaceae</taxon>
        <taxon>Linum</taxon>
    </lineage>
</organism>
<protein>
    <submittedName>
        <fullName evidence="2">Uncharacterized protein</fullName>
    </submittedName>
</protein>
<dbReference type="EMBL" id="CAMGYJ010000007">
    <property type="protein sequence ID" value="CAI0444224.1"/>
    <property type="molecule type" value="Genomic_DNA"/>
</dbReference>
<evidence type="ECO:0000256" key="1">
    <source>
        <dbReference type="SAM" id="MobiDB-lite"/>
    </source>
</evidence>
<gene>
    <name evidence="2" type="ORF">LITE_LOCUS28019</name>
</gene>
<sequence>MLKSSICCFTPVGHLPHKILDPEDDDDYSDTPSQLGRRDPAGLTSTTSRSGTGASGGS</sequence>
<proteinExistence type="predicted"/>
<feature type="region of interest" description="Disordered" evidence="1">
    <location>
        <begin position="13"/>
        <end position="58"/>
    </location>
</feature>
<comment type="caution">
    <text evidence="2">The sequence shown here is derived from an EMBL/GenBank/DDBJ whole genome shotgun (WGS) entry which is preliminary data.</text>
</comment>
<dbReference type="Proteomes" id="UP001154282">
    <property type="component" value="Unassembled WGS sequence"/>
</dbReference>
<dbReference type="AlphaFoldDB" id="A0AAV0MDV8"/>
<name>A0AAV0MDV8_9ROSI</name>
<evidence type="ECO:0000313" key="2">
    <source>
        <dbReference type="EMBL" id="CAI0444224.1"/>
    </source>
</evidence>
<accession>A0AAV0MDV8</accession>
<feature type="compositionally biased region" description="Low complexity" evidence="1">
    <location>
        <begin position="42"/>
        <end position="52"/>
    </location>
</feature>
<evidence type="ECO:0000313" key="3">
    <source>
        <dbReference type="Proteomes" id="UP001154282"/>
    </source>
</evidence>
<reference evidence="2" key="1">
    <citation type="submission" date="2022-08" db="EMBL/GenBank/DDBJ databases">
        <authorList>
            <person name="Gutierrez-Valencia J."/>
        </authorList>
    </citation>
    <scope>NUCLEOTIDE SEQUENCE</scope>
</reference>